<protein>
    <recommendedName>
        <fullName evidence="4">Lipoprotein</fullName>
    </recommendedName>
</protein>
<evidence type="ECO:0000313" key="2">
    <source>
        <dbReference type="EMBL" id="MFD0945483.1"/>
    </source>
</evidence>
<organism evidence="2 3">
    <name type="scientific">Sphingomonas canadensis</name>
    <dbReference type="NCBI Taxonomy" id="1219257"/>
    <lineage>
        <taxon>Bacteria</taxon>
        <taxon>Pseudomonadati</taxon>
        <taxon>Pseudomonadota</taxon>
        <taxon>Alphaproteobacteria</taxon>
        <taxon>Sphingomonadales</taxon>
        <taxon>Sphingomonadaceae</taxon>
        <taxon>Sphingomonas</taxon>
    </lineage>
</organism>
<gene>
    <name evidence="2" type="ORF">ACFQ1E_03930</name>
</gene>
<evidence type="ECO:0008006" key="4">
    <source>
        <dbReference type="Google" id="ProtNLM"/>
    </source>
</evidence>
<proteinExistence type="predicted"/>
<evidence type="ECO:0000256" key="1">
    <source>
        <dbReference type="SAM" id="SignalP"/>
    </source>
</evidence>
<feature type="signal peptide" evidence="1">
    <location>
        <begin position="1"/>
        <end position="21"/>
    </location>
</feature>
<dbReference type="PROSITE" id="PS51257">
    <property type="entry name" value="PROKAR_LIPOPROTEIN"/>
    <property type="match status" value="1"/>
</dbReference>
<dbReference type="EMBL" id="JBHTJG010000001">
    <property type="protein sequence ID" value="MFD0945483.1"/>
    <property type="molecule type" value="Genomic_DNA"/>
</dbReference>
<keyword evidence="1" id="KW-0732">Signal</keyword>
<dbReference type="Proteomes" id="UP001596977">
    <property type="component" value="Unassembled WGS sequence"/>
</dbReference>
<comment type="caution">
    <text evidence="2">The sequence shown here is derived from an EMBL/GenBank/DDBJ whole genome shotgun (WGS) entry which is preliminary data.</text>
</comment>
<feature type="chain" id="PRO_5047186943" description="Lipoprotein" evidence="1">
    <location>
        <begin position="22"/>
        <end position="158"/>
    </location>
</feature>
<sequence>MRSFGMVALLALAGCTQGAPAANNAAEANLTANLAEPAPVANSANAAEPVVNAAEAAPANASTAAKPAEPLSDVDLEHYPELRGVPAEVQQWVIRRQGCEHWAGEPDFDAQRRKQIEDAVAELCPGIDKTLAALNKKYAGDAKVMKVLKEYEPLGMDD</sequence>
<evidence type="ECO:0000313" key="3">
    <source>
        <dbReference type="Proteomes" id="UP001596977"/>
    </source>
</evidence>
<dbReference type="RefSeq" id="WP_264942278.1">
    <property type="nucleotide sequence ID" value="NZ_JAPDRA010000001.1"/>
</dbReference>
<keyword evidence="3" id="KW-1185">Reference proteome</keyword>
<reference evidence="3" key="1">
    <citation type="journal article" date="2019" name="Int. J. Syst. Evol. Microbiol.">
        <title>The Global Catalogue of Microorganisms (GCM) 10K type strain sequencing project: providing services to taxonomists for standard genome sequencing and annotation.</title>
        <authorList>
            <consortium name="The Broad Institute Genomics Platform"/>
            <consortium name="The Broad Institute Genome Sequencing Center for Infectious Disease"/>
            <person name="Wu L."/>
            <person name="Ma J."/>
        </authorList>
    </citation>
    <scope>NUCLEOTIDE SEQUENCE [LARGE SCALE GENOMIC DNA]</scope>
    <source>
        <strain evidence="3">CCUG 62982</strain>
    </source>
</reference>
<name>A0ABW3H5P8_9SPHN</name>
<accession>A0ABW3H5P8</accession>